<comment type="caution">
    <text evidence="1">The sequence shown here is derived from an EMBL/GenBank/DDBJ whole genome shotgun (WGS) entry which is preliminary data.</text>
</comment>
<gene>
    <name evidence="1" type="ORF">RV045_05120</name>
</gene>
<organism evidence="1 2">
    <name type="scientific">Amphibiibacter pelophylacis</name>
    <dbReference type="NCBI Taxonomy" id="1799477"/>
    <lineage>
        <taxon>Bacteria</taxon>
        <taxon>Pseudomonadati</taxon>
        <taxon>Pseudomonadota</taxon>
        <taxon>Betaproteobacteria</taxon>
        <taxon>Burkholderiales</taxon>
        <taxon>Sphaerotilaceae</taxon>
        <taxon>Amphibiibacter</taxon>
    </lineage>
</organism>
<protein>
    <submittedName>
        <fullName evidence="1">Glycoside hydrolase family 3 C-terminal domain-containing protein</fullName>
    </submittedName>
</protein>
<dbReference type="EMBL" id="JAWDIE010000006">
    <property type="protein sequence ID" value="MEJ7137814.1"/>
    <property type="molecule type" value="Genomic_DNA"/>
</dbReference>
<name>A0ACC6P0P3_9BURK</name>
<reference evidence="1" key="1">
    <citation type="submission" date="2023-10" db="EMBL/GenBank/DDBJ databases">
        <title>Amphibacter perezi, gen. nov., sp. nov. a novel taxa of the family Comamonadaceae, class Betaproteobacteria isolated from the skin microbiota of Pelophylax perezi from different populations.</title>
        <authorList>
            <person name="Costa S."/>
            <person name="Proenca D.N."/>
            <person name="Lopes I."/>
            <person name="Morais P.V."/>
        </authorList>
    </citation>
    <scope>NUCLEOTIDE SEQUENCE</scope>
    <source>
        <strain evidence="1">SL12-8</strain>
    </source>
</reference>
<evidence type="ECO:0000313" key="2">
    <source>
        <dbReference type="Proteomes" id="UP001364695"/>
    </source>
</evidence>
<accession>A0ACC6P0P3</accession>
<dbReference type="Proteomes" id="UP001364695">
    <property type="component" value="Unassembled WGS sequence"/>
</dbReference>
<proteinExistence type="predicted"/>
<keyword evidence="2" id="KW-1185">Reference proteome</keyword>
<sequence length="831" mass="88410">MTSQNTPNLTALLDALTLEEQASLLTGADFWTSVPVPRLGIPAFKVTDGPNGARGGIFKDGPKTACFPVGIALAATWNPELVEATGAALGVEAKLKGAQVLLAPTVNLQRTVYNGRNFECHSEDPWLSSELAVAYVRGVQSQGVAATIKHFVGNESEYQRLTASSDIPERALRELYLLPFERAVKEAGVMAVMTGYNRVDGVFMADQQRLVQGILRGEWGFDGLVMSDWFAAHDTLQGVLAGCDLEMPGPTRGRGAALVAAVNEGRIPAQAVRDCARRVLELAQRLGRWDDPVLAPERADDLPAHRALIRRLGQEGTVLLKNQAQTLPLALDAGQSVALIGRAATTAQIMGGGSANVNAHYRVSPAQALAQACPGVRFTHEPGADIHRYVPVIAAPTSFQVYGTPEFDGPVLATETVPNSEVLWVGTRPEGIAHGQAFSARCTLRYVAEAAGEHAFSLAAAGRCRMSLNGECVINAWDSWTAGDTYFNQGCSEIVHTRTMAAGEVAEIVVEYSSQRPVSAGEVQLGFHALRIGAARLLGEADIVAAVDAARAADVALVFAGLNAEWDNEGLDRPGIALPHRQDELIARVAAANPRTFVVLQSGSPLLLPWLDAVPAVLQAWYPGQECGNAIADVLLGAADPGGRLPQTWPLRLEDTVAFGDPQAYPAVDGHVQYKEGVFIGYRHHQARGDAVRFPFGHGLSYTSFEFGALTVSSAVPGPIQPGDTVTAEITVRNTGDRAGQAVVQLYVTDESASVPRPPRELKGFAKLHLAAGESGVARFELGPRALAWFDEGRKAWVAEAGRFVLQAGLSADSMVASAPLELAADWVQPV</sequence>
<keyword evidence="1" id="KW-0378">Hydrolase</keyword>
<evidence type="ECO:0000313" key="1">
    <source>
        <dbReference type="EMBL" id="MEJ7137814.1"/>
    </source>
</evidence>